<sequence length="221" mass="24406">MQRGNWKYWFRVWIHPRQTVRHFLKHPGPFWPLVVIALFSGIFQFLDTGADNEWGNHIYLGLILLLAVLVGAPLGIGGLFLSGVLYKWVGSWFGGTATRHQMYIAFARGVLAPSVLIGLLWIPQFVLLGRGSFTDTLVYSGGLASGLDLPGGVLMALSLLFAIIKIILSIWVFIIMLHAVGEAHQFSAWRALGVSLIITFALFVLILILVLPFLVIGIIAN</sequence>
<evidence type="ECO:0000256" key="1">
    <source>
        <dbReference type="ARBA" id="ARBA00004141"/>
    </source>
</evidence>
<evidence type="ECO:0000313" key="7">
    <source>
        <dbReference type="EMBL" id="ANY66874.1"/>
    </source>
</evidence>
<evidence type="ECO:0000259" key="6">
    <source>
        <dbReference type="Pfam" id="PF04893"/>
    </source>
</evidence>
<feature type="transmembrane region" description="Helical" evidence="5">
    <location>
        <begin position="30"/>
        <end position="46"/>
    </location>
</feature>
<evidence type="ECO:0000256" key="2">
    <source>
        <dbReference type="ARBA" id="ARBA00022692"/>
    </source>
</evidence>
<comment type="subcellular location">
    <subcellularLocation>
        <location evidence="1">Membrane</location>
        <topology evidence="1">Multi-pass membrane protein</topology>
    </subcellularLocation>
</comment>
<name>A0A1B2DGL7_9BACL</name>
<evidence type="ECO:0000256" key="4">
    <source>
        <dbReference type="ARBA" id="ARBA00023136"/>
    </source>
</evidence>
<dbReference type="AlphaFoldDB" id="A0A1B2DGL7"/>
<keyword evidence="2 5" id="KW-0812">Transmembrane</keyword>
<dbReference type="Pfam" id="PF04893">
    <property type="entry name" value="Yip1"/>
    <property type="match status" value="1"/>
</dbReference>
<keyword evidence="3 5" id="KW-1133">Transmembrane helix</keyword>
<reference evidence="7" key="1">
    <citation type="submission" date="2016-08" db="EMBL/GenBank/DDBJ databases">
        <title>Complete Genome Seqeunce of Paenibacillus sp. BIHB 4019 from tea rhizoplane.</title>
        <authorList>
            <person name="Thakur R."/>
            <person name="Swarnkar M.K."/>
            <person name="Gulati A."/>
        </authorList>
    </citation>
    <scope>NUCLEOTIDE SEQUENCE [LARGE SCALE GENOMIC DNA]</scope>
    <source>
        <strain evidence="7">BIHB4019</strain>
    </source>
</reference>
<evidence type="ECO:0000256" key="5">
    <source>
        <dbReference type="SAM" id="Phobius"/>
    </source>
</evidence>
<dbReference type="GO" id="GO:0016020">
    <property type="term" value="C:membrane"/>
    <property type="evidence" value="ECO:0007669"/>
    <property type="project" value="UniProtKB-SubCell"/>
</dbReference>
<evidence type="ECO:0000256" key="3">
    <source>
        <dbReference type="ARBA" id="ARBA00022989"/>
    </source>
</evidence>
<feature type="transmembrane region" description="Helical" evidence="5">
    <location>
        <begin position="153"/>
        <end position="180"/>
    </location>
</feature>
<proteinExistence type="predicted"/>
<keyword evidence="4 5" id="KW-0472">Membrane</keyword>
<dbReference type="InterPro" id="IPR006977">
    <property type="entry name" value="Yip1_dom"/>
</dbReference>
<protein>
    <recommendedName>
        <fullName evidence="6">Yip1 domain-containing protein</fullName>
    </recommendedName>
</protein>
<feature type="domain" description="Yip1" evidence="6">
    <location>
        <begin position="10"/>
        <end position="208"/>
    </location>
</feature>
<accession>A0A1B2DGL7</accession>
<feature type="transmembrane region" description="Helical" evidence="5">
    <location>
        <begin position="58"/>
        <end position="81"/>
    </location>
</feature>
<dbReference type="EMBL" id="CP016808">
    <property type="protein sequence ID" value="ANY66874.1"/>
    <property type="molecule type" value="Genomic_DNA"/>
</dbReference>
<gene>
    <name evidence="7" type="ORF">BBD42_10645</name>
</gene>
<feature type="transmembrane region" description="Helical" evidence="5">
    <location>
        <begin position="192"/>
        <end position="220"/>
    </location>
</feature>
<feature type="transmembrane region" description="Helical" evidence="5">
    <location>
        <begin position="102"/>
        <end position="122"/>
    </location>
</feature>
<organism evidence="7">
    <name type="scientific">Paenibacillus sp. BIHB 4019</name>
    <dbReference type="NCBI Taxonomy" id="1870819"/>
    <lineage>
        <taxon>Bacteria</taxon>
        <taxon>Bacillati</taxon>
        <taxon>Bacillota</taxon>
        <taxon>Bacilli</taxon>
        <taxon>Bacillales</taxon>
        <taxon>Paenibacillaceae</taxon>
        <taxon>Paenibacillus</taxon>
    </lineage>
</organism>